<organism evidence="1 2">
    <name type="scientific">Globodera rostochiensis</name>
    <name type="common">Golden nematode worm</name>
    <name type="synonym">Heterodera rostochiensis</name>
    <dbReference type="NCBI Taxonomy" id="31243"/>
    <lineage>
        <taxon>Eukaryota</taxon>
        <taxon>Metazoa</taxon>
        <taxon>Ecdysozoa</taxon>
        <taxon>Nematoda</taxon>
        <taxon>Chromadorea</taxon>
        <taxon>Rhabditida</taxon>
        <taxon>Tylenchina</taxon>
        <taxon>Tylenchomorpha</taxon>
        <taxon>Tylenchoidea</taxon>
        <taxon>Heteroderidae</taxon>
        <taxon>Heteroderinae</taxon>
        <taxon>Globodera</taxon>
    </lineage>
</organism>
<keyword evidence="1" id="KW-1185">Reference proteome</keyword>
<dbReference type="Proteomes" id="UP000887572">
    <property type="component" value="Unplaced"/>
</dbReference>
<dbReference type="WBParaSite" id="Gr19_v10_g2013.t1">
    <property type="protein sequence ID" value="Gr19_v10_g2013.t1"/>
    <property type="gene ID" value="Gr19_v10_g2013"/>
</dbReference>
<accession>A0A914HJY9</accession>
<protein>
    <submittedName>
        <fullName evidence="2">Uncharacterized protein</fullName>
    </submittedName>
</protein>
<sequence length="89" mass="9189">MRANQNKQQLNIVALQKAVAVLNGQNFAGNGRGKRRAPSIPNIAIDDFGTYTDDEAANRAASPLPALAIPPPAAVITNGGGGQKISLLV</sequence>
<proteinExistence type="predicted"/>
<name>A0A914HJY9_GLORO</name>
<evidence type="ECO:0000313" key="1">
    <source>
        <dbReference type="Proteomes" id="UP000887572"/>
    </source>
</evidence>
<reference evidence="2" key="1">
    <citation type="submission" date="2022-11" db="UniProtKB">
        <authorList>
            <consortium name="WormBaseParasite"/>
        </authorList>
    </citation>
    <scope>IDENTIFICATION</scope>
</reference>
<evidence type="ECO:0000313" key="2">
    <source>
        <dbReference type="WBParaSite" id="Gr19_v10_g2013.t1"/>
    </source>
</evidence>
<dbReference type="AlphaFoldDB" id="A0A914HJY9"/>